<gene>
    <name evidence="3" type="ORF">NCTC11413_01147</name>
</gene>
<name>A0A377H633_9PAST</name>
<evidence type="ECO:0000256" key="2">
    <source>
        <dbReference type="SAM" id="SignalP"/>
    </source>
</evidence>
<feature type="compositionally biased region" description="Basic and acidic residues" evidence="1">
    <location>
        <begin position="327"/>
        <end position="342"/>
    </location>
</feature>
<feature type="region of interest" description="Disordered" evidence="1">
    <location>
        <begin position="161"/>
        <end position="365"/>
    </location>
</feature>
<evidence type="ECO:0000256" key="1">
    <source>
        <dbReference type="SAM" id="MobiDB-lite"/>
    </source>
</evidence>
<dbReference type="GeneID" id="77262688"/>
<feature type="compositionally biased region" description="Low complexity" evidence="1">
    <location>
        <begin position="168"/>
        <end position="190"/>
    </location>
</feature>
<evidence type="ECO:0000313" key="4">
    <source>
        <dbReference type="Proteomes" id="UP000254232"/>
    </source>
</evidence>
<keyword evidence="2" id="KW-0732">Signal</keyword>
<dbReference type="Proteomes" id="UP000254232">
    <property type="component" value="Unassembled WGS sequence"/>
</dbReference>
<organism evidence="3 4">
    <name type="scientific">Gallibacterium anatis</name>
    <dbReference type="NCBI Taxonomy" id="750"/>
    <lineage>
        <taxon>Bacteria</taxon>
        <taxon>Pseudomonadati</taxon>
        <taxon>Pseudomonadota</taxon>
        <taxon>Gammaproteobacteria</taxon>
        <taxon>Pasteurellales</taxon>
        <taxon>Pasteurellaceae</taxon>
        <taxon>Gallibacterium</taxon>
    </lineage>
</organism>
<protein>
    <recommendedName>
        <fullName evidence="5">Chalcone isomerase domain-containing protein</fullName>
    </recommendedName>
</protein>
<evidence type="ECO:0008006" key="5">
    <source>
        <dbReference type="Google" id="ProtNLM"/>
    </source>
</evidence>
<reference evidence="3 4" key="1">
    <citation type="submission" date="2018-06" db="EMBL/GenBank/DDBJ databases">
        <authorList>
            <consortium name="Pathogen Informatics"/>
            <person name="Doyle S."/>
        </authorList>
    </citation>
    <scope>NUCLEOTIDE SEQUENCE [LARGE SCALE GENOMIC DNA]</scope>
    <source>
        <strain evidence="3 4">NCTC11413</strain>
    </source>
</reference>
<feature type="compositionally biased region" description="Polar residues" evidence="1">
    <location>
        <begin position="266"/>
        <end position="277"/>
    </location>
</feature>
<dbReference type="EMBL" id="UGGZ01000001">
    <property type="protein sequence ID" value="STO38025.1"/>
    <property type="molecule type" value="Genomic_DNA"/>
</dbReference>
<feature type="compositionally biased region" description="Low complexity" evidence="1">
    <location>
        <begin position="220"/>
        <end position="229"/>
    </location>
</feature>
<evidence type="ECO:0000313" key="3">
    <source>
        <dbReference type="EMBL" id="STO38025.1"/>
    </source>
</evidence>
<feature type="chain" id="PRO_5017028178" description="Chalcone isomerase domain-containing protein" evidence="2">
    <location>
        <begin position="22"/>
        <end position="380"/>
    </location>
</feature>
<dbReference type="RefSeq" id="WP_018345651.1">
    <property type="nucleotide sequence ID" value="NZ_UGGZ01000001.1"/>
</dbReference>
<accession>A0A377H633</accession>
<feature type="compositionally biased region" description="Polar residues" evidence="1">
    <location>
        <begin position="191"/>
        <end position="204"/>
    </location>
</feature>
<dbReference type="AlphaFoldDB" id="A0A377H633"/>
<feature type="signal peptide" evidence="2">
    <location>
        <begin position="1"/>
        <end position="21"/>
    </location>
</feature>
<proteinExistence type="predicted"/>
<feature type="compositionally biased region" description="Basic and acidic residues" evidence="1">
    <location>
        <begin position="230"/>
        <end position="247"/>
    </location>
</feature>
<sequence>MKLFSFCFSLLLLLCAATANADWKQVGKAEYNWGPFHIYTVSLFTESGNYSSEQRPLMLRIKFAKPVEGKNFAISLFKEMALDKMPADQAESLRKRLIKNFPDFKPDDVLNYIALNDEGYFVLNDTVLDEHFDAPFNHEFIAIWLDSPSSFKQLQPRLLGEKKEEQTETATENATATATTKAEASTQQTADNNSTENKQQATKTAETEEKGKADNTSVNSSHSASASASAKEEKTVEEKPIKADGNDKSASSLAENKSAEIDKKIQPSQPQASATQEVTKKSADANQTAKMKEDDVKNQSISADTKTVDADTKATATNTQIDAKTAVNEEKTNAATDSKKSQQENSDTEQPKAQEPDAEEPIEPAIECDPILPFLKQHHC</sequence>